<dbReference type="EMBL" id="CAAKNF010000195">
    <property type="protein sequence ID" value="VIO97843.1"/>
    <property type="molecule type" value="Genomic_DNA"/>
</dbReference>
<comment type="subcellular location">
    <subcellularLocation>
        <location evidence="1">Endomembrane system</location>
        <topology evidence="1">Peripheral membrane protein</topology>
    </subcellularLocation>
</comment>
<dbReference type="AlphaFoldDB" id="A0A0K0JJX0"/>
<dbReference type="Proteomes" id="UP000006672">
    <property type="component" value="Unassembled WGS sequence"/>
</dbReference>
<dbReference type="PANTHER" id="PTHR12894:SF49">
    <property type="entry name" value="VAM6_VPS39-LIKE PROTEIN"/>
    <property type="match status" value="1"/>
</dbReference>
<dbReference type="InterPro" id="IPR019453">
    <property type="entry name" value="VPS39/TGFA1_Znf"/>
</dbReference>
<reference evidence="6" key="2">
    <citation type="submission" date="2012-12" db="EMBL/GenBank/DDBJ databases">
        <authorList>
            <person name="Gao Y.W."/>
            <person name="Fan S.T."/>
            <person name="Sun H.T."/>
            <person name="Wang Z."/>
            <person name="Gao X.L."/>
            <person name="Li Y.G."/>
            <person name="Wang T.C."/>
            <person name="Zhang K."/>
            <person name="Xu W.W."/>
            <person name="Yu Z.J."/>
            <person name="Xia X.Z."/>
        </authorList>
    </citation>
    <scope>NUCLEOTIDE SEQUENCE</scope>
    <source>
        <strain evidence="6">FR3</strain>
    </source>
</reference>
<dbReference type="InterPro" id="IPR000547">
    <property type="entry name" value="Clathrin_H-chain/VPS_repeat"/>
</dbReference>
<evidence type="ECO:0000256" key="4">
    <source>
        <dbReference type="PROSITE-ProRule" id="PRU01006"/>
    </source>
</evidence>
<dbReference type="EMBL" id="LN856875">
    <property type="protein sequence ID" value="CRZ23527.1"/>
    <property type="molecule type" value="Genomic_DNA"/>
</dbReference>
<evidence type="ECO:0000259" key="5">
    <source>
        <dbReference type="PROSITE" id="PS50219"/>
    </source>
</evidence>
<dbReference type="OMA" id="EEYCNQV"/>
<dbReference type="OrthoDB" id="5325112at2759"/>
<organism evidence="6">
    <name type="scientific">Brugia malayi</name>
    <name type="common">Filarial nematode worm</name>
    <dbReference type="NCBI Taxonomy" id="6279"/>
    <lineage>
        <taxon>Eukaryota</taxon>
        <taxon>Metazoa</taxon>
        <taxon>Ecdysozoa</taxon>
        <taxon>Nematoda</taxon>
        <taxon>Chromadorea</taxon>
        <taxon>Rhabditida</taxon>
        <taxon>Spirurina</taxon>
        <taxon>Spiruromorpha</taxon>
        <taxon>Filarioidea</taxon>
        <taxon>Onchocercidae</taxon>
        <taxon>Brugia</taxon>
    </lineage>
</organism>
<proteinExistence type="inferred from homology"/>
<reference evidence="6 8" key="1">
    <citation type="journal article" date="2007" name="Science">
        <title>Draft genome of the filarial nematode parasite Brugia malayi.</title>
        <authorList>
            <person name="Ghedin E."/>
            <person name="Wang S."/>
            <person name="Spiro D."/>
            <person name="Caler E."/>
            <person name="Zhao Q."/>
            <person name="Crabtree J."/>
            <person name="Allen J.E."/>
            <person name="Delcher A.L."/>
            <person name="Guiliano D.B."/>
            <person name="Miranda-Saavedra D."/>
            <person name="Angiuoli S.V."/>
            <person name="Creasy T."/>
            <person name="Amedeo P."/>
            <person name="Haas B."/>
            <person name="El-Sayed N.M."/>
            <person name="Wortman J.R."/>
            <person name="Feldblyum T."/>
            <person name="Tallon L."/>
            <person name="Schatz M."/>
            <person name="Shumway M."/>
            <person name="Koo H."/>
            <person name="Salzberg S.L."/>
            <person name="Schobel S."/>
            <person name="Pertea M."/>
            <person name="Pop M."/>
            <person name="White O."/>
            <person name="Barton G.J."/>
            <person name="Carlow C.K."/>
            <person name="Crawford M.J."/>
            <person name="Daub J."/>
            <person name="Dimmic M.W."/>
            <person name="Estes C.F."/>
            <person name="Foster J.M."/>
            <person name="Ganatra M."/>
            <person name="Gregory W.F."/>
            <person name="Johnson N.M."/>
            <person name="Jin J."/>
            <person name="Komuniecki R."/>
            <person name="Korf I."/>
            <person name="Kumar S."/>
            <person name="Laney S."/>
            <person name="Li B.W."/>
            <person name="Li W."/>
            <person name="Lindblom T.H."/>
            <person name="Lustigman S."/>
            <person name="Ma D."/>
            <person name="Maina C.V."/>
            <person name="Martin D.M."/>
            <person name="McCarter J.P."/>
            <person name="McReynolds L."/>
            <person name="Mitreva M."/>
            <person name="Nutman T.B."/>
            <person name="Parkinson J."/>
            <person name="Peregrin-Alvarez J.M."/>
            <person name="Poole C."/>
            <person name="Ren Q."/>
            <person name="Saunders L."/>
            <person name="Sluder A.E."/>
            <person name="Smith K."/>
            <person name="Stanke M."/>
            <person name="Unnasch T.R."/>
            <person name="Ware J."/>
            <person name="Wei A.D."/>
            <person name="Weil G."/>
            <person name="Williams D.J."/>
            <person name="Zhang Y."/>
            <person name="Williams S.A."/>
            <person name="Fraser-Liggett C."/>
            <person name="Slatko B."/>
            <person name="Blaxter M.L."/>
            <person name="Scott A.L."/>
        </authorList>
    </citation>
    <scope>NUCLEOTIDE SEQUENCE</scope>
    <source>
        <strain evidence="6 8">FR3</strain>
    </source>
</reference>
<evidence type="ECO:0000313" key="7">
    <source>
        <dbReference type="EMBL" id="VIO97843.1"/>
    </source>
</evidence>
<dbReference type="GO" id="GO:0006886">
    <property type="term" value="P:intracellular protein transport"/>
    <property type="evidence" value="ECO:0007669"/>
    <property type="project" value="UniProtKB-UniRule"/>
</dbReference>
<dbReference type="Pfam" id="PF10367">
    <property type="entry name" value="zf-Vps39_C"/>
    <property type="match status" value="1"/>
</dbReference>
<evidence type="ECO:0000256" key="1">
    <source>
        <dbReference type="ARBA" id="ARBA00004184"/>
    </source>
</evidence>
<evidence type="ECO:0000256" key="2">
    <source>
        <dbReference type="ARBA" id="ARBA00023136"/>
    </source>
</evidence>
<dbReference type="Pfam" id="PF10366">
    <property type="entry name" value="Vps39_1"/>
    <property type="match status" value="1"/>
</dbReference>
<feature type="repeat" description="CHCR" evidence="4">
    <location>
        <begin position="572"/>
        <end position="749"/>
    </location>
</feature>
<dbReference type="PROSITE" id="PS50219">
    <property type="entry name" value="CNH"/>
    <property type="match status" value="1"/>
</dbReference>
<dbReference type="GO" id="GO:0005737">
    <property type="term" value="C:cytoplasm"/>
    <property type="evidence" value="ECO:0007669"/>
    <property type="project" value="TreeGrafter"/>
</dbReference>
<dbReference type="GO" id="GO:0034058">
    <property type="term" value="P:endosomal vesicle fusion"/>
    <property type="evidence" value="ECO:0007669"/>
    <property type="project" value="TreeGrafter"/>
</dbReference>
<gene>
    <name evidence="10" type="primary">bma-vps-39</name>
    <name evidence="6 9" type="synonym">Bma-vps-39</name>
    <name evidence="10" type="ORF">Bm5677</name>
    <name evidence="7" type="ORF">BM_BM5677</name>
    <name evidence="6" type="ORF">BM_Bm5677</name>
</gene>
<evidence type="ECO:0000313" key="6">
    <source>
        <dbReference type="EMBL" id="CRZ23527.1"/>
    </source>
</evidence>
<accession>A0A0K0JJX0</accession>
<dbReference type="WBParaSite" id="Bm5677.1">
    <property type="protein sequence ID" value="Bm5677.1"/>
    <property type="gene ID" value="WBGene00225938"/>
</dbReference>
<reference evidence="7" key="3">
    <citation type="submission" date="2019-04" db="EMBL/GenBank/DDBJ databases">
        <authorList>
            <person name="Howe K."/>
            <person name="Paulini M."/>
            <person name="Williams G."/>
        </authorList>
    </citation>
    <scope>NUCLEOTIDE SEQUENCE [LARGE SCALE GENOMIC DNA]</scope>
    <source>
        <strain evidence="7">FR3</strain>
    </source>
</reference>
<feature type="domain" description="CNH" evidence="5">
    <location>
        <begin position="17"/>
        <end position="292"/>
    </location>
</feature>
<dbReference type="GO" id="GO:0006914">
    <property type="term" value="P:autophagy"/>
    <property type="evidence" value="ECO:0007669"/>
    <property type="project" value="TreeGrafter"/>
</dbReference>
<dbReference type="Pfam" id="PF00780">
    <property type="entry name" value="CNH"/>
    <property type="match status" value="1"/>
</dbReference>
<evidence type="ECO:0000313" key="8">
    <source>
        <dbReference type="Proteomes" id="UP000006672"/>
    </source>
</evidence>
<dbReference type="InterPro" id="IPR032914">
    <property type="entry name" value="Vam6/VPS39/TRAP1"/>
</dbReference>
<comment type="similarity">
    <text evidence="3">Belongs to the VAM6/VPS39 family.</text>
</comment>
<evidence type="ECO:0000313" key="10">
    <source>
        <dbReference type="WormBase" id="Bm5677"/>
    </source>
</evidence>
<protein>
    <submittedName>
        <fullName evidence="6">BMA-VPS-39</fullName>
    </submittedName>
    <submittedName>
        <fullName evidence="9">CNH domain-containing protein</fullName>
    </submittedName>
</protein>
<keyword evidence="2" id="KW-0472">Membrane</keyword>
<reference evidence="9" key="4">
    <citation type="submission" date="2019-12" db="UniProtKB">
        <authorList>
            <consortium name="WormBaseParasite"/>
        </authorList>
    </citation>
    <scope>IDENTIFICATION</scope>
</reference>
<dbReference type="GO" id="GO:0016020">
    <property type="term" value="C:membrane"/>
    <property type="evidence" value="ECO:0007669"/>
    <property type="project" value="TreeGrafter"/>
</dbReference>
<dbReference type="FunCoup" id="A0A0K0JJX0">
    <property type="interactions" value="2370"/>
</dbReference>
<keyword evidence="8" id="KW-1185">Reference proteome</keyword>
<sequence>MFEAYAQTEIATRLEKSIDVSSLVAHGHAAKVYVGSKAGYLLALNGIREGKRGYDLSICRSFEKKAVNELCCIERHDILLCLTDSQLAAHGLSHPFALKALISDVRPISAFCAGVSEVDGMLYVAVSARKKIFLYKWLVDEFIKMNFEMSLAFFPDSVNYMVWCGPIISVAVQNEYYYMTVFPIKEDVVNVKKLFDVGSRTENPVIVGLSDYKQIAYCRDNFLFFQEYYGTVSPISEMKFSDAPLNIVYDSPYLLALLGSGKVEIRSVKPTTHIQTIQLNKAMYISTGLRGTVYVGSSSDVWLLDSRPQMKSNVEKLVNEKQFELAVQLAEKCNEIGDKGVVEIKRRAAFNLFCQRRFDEWLEIHAEIKTDVITVIAHFPRLLDSSYQESLKSLLDGQPPDFPENEFRNGLQSLAPYLASIRMEHAKAVIELKKLYQTHMRDADIIERLKSHENVLQVVDTTLLKCYLQSNESLVALLLRLPDNMCIVADSEKVLLEYEKYNELFILYERKGLHRKALTLLMEQAHIEGSPLRGYNMTVEYLQKLGNKHLHLIIEFAAWVLQENLNAGLSIFTCDSAEIRSLDRGQVLTFLTHECTAAVVPYLEHIIYNWNEDAPKFHEALGQHYISKVKQLQRDYISILGEDEHVAPAGEEEGELGEYRCKLQRFLQTSTAYSPEKLLVQLRHNSLYEERALLLGRLKRHQQALAIYTQILKNYKAAEKYCMDCYEPNDPERSKIFLILLQMYTNPPDTSIVGLMHSDHCQAIPNPNEAVRILKEHSDVFDPIEALTSLPLDYTLKSVWPGLVTILQTAHNRKHTSMIHKSVCDAALKRALRRKALSHSTKFVIDYEIDCAACGKRIANSAFARYPNGRLEHFYCYQRKDEK</sequence>
<dbReference type="GO" id="GO:0012505">
    <property type="term" value="C:endomembrane system"/>
    <property type="evidence" value="ECO:0007669"/>
    <property type="project" value="UniProtKB-SubCell"/>
</dbReference>
<evidence type="ECO:0000313" key="9">
    <source>
        <dbReference type="WBParaSite" id="Bm5677.1"/>
    </source>
</evidence>
<dbReference type="STRING" id="6279.A0A0K0JJX0"/>
<accession>A0A4E9FY31</accession>
<dbReference type="PROSITE" id="PS50236">
    <property type="entry name" value="CHCR"/>
    <property type="match status" value="1"/>
</dbReference>
<dbReference type="WormBase" id="Bm5677">
    <property type="protein sequence ID" value="BM28138"/>
    <property type="gene ID" value="WBGene00225938"/>
    <property type="gene designation" value="Bma-vps-39"/>
</dbReference>
<dbReference type="InterPro" id="IPR001180">
    <property type="entry name" value="CNH_dom"/>
</dbReference>
<name>A0A0K0JJX0_BRUMA</name>
<dbReference type="GeneID" id="6095161"/>
<evidence type="ECO:0000256" key="3">
    <source>
        <dbReference type="ARBA" id="ARBA00038201"/>
    </source>
</evidence>
<dbReference type="InterPro" id="IPR019452">
    <property type="entry name" value="VPS39/TGF_beta_rcpt-assoc_1"/>
</dbReference>
<dbReference type="PANTHER" id="PTHR12894">
    <property type="entry name" value="CNH DOMAIN CONTAINING"/>
    <property type="match status" value="1"/>
</dbReference>
<dbReference type="RefSeq" id="XP_042937365.1">
    <property type="nucleotide sequence ID" value="XM_043081431.1"/>
</dbReference>